<feature type="transmembrane region" description="Helical" evidence="6">
    <location>
        <begin position="69"/>
        <end position="88"/>
    </location>
</feature>
<dbReference type="Proteomes" id="UP001138961">
    <property type="component" value="Unassembled WGS sequence"/>
</dbReference>
<feature type="transmembrane region" description="Helical" evidence="6">
    <location>
        <begin position="178"/>
        <end position="198"/>
    </location>
</feature>
<keyword evidence="2" id="KW-1003">Cell membrane</keyword>
<accession>A0ABS8BPG4</accession>
<dbReference type="RefSeq" id="WP_226746760.1">
    <property type="nucleotide sequence ID" value="NZ_JAJATZ010000001.1"/>
</dbReference>
<dbReference type="Pfam" id="PF01810">
    <property type="entry name" value="LysE"/>
    <property type="match status" value="1"/>
</dbReference>
<comment type="subcellular location">
    <subcellularLocation>
        <location evidence="1">Cell membrane</location>
        <topology evidence="1">Multi-pass membrane protein</topology>
    </subcellularLocation>
</comment>
<evidence type="ECO:0000256" key="4">
    <source>
        <dbReference type="ARBA" id="ARBA00022989"/>
    </source>
</evidence>
<evidence type="ECO:0000256" key="6">
    <source>
        <dbReference type="SAM" id="Phobius"/>
    </source>
</evidence>
<feature type="transmembrane region" description="Helical" evidence="6">
    <location>
        <begin position="140"/>
        <end position="166"/>
    </location>
</feature>
<dbReference type="EMBL" id="JAJATZ010000001">
    <property type="protein sequence ID" value="MCB5197615.1"/>
    <property type="molecule type" value="Genomic_DNA"/>
</dbReference>
<protein>
    <submittedName>
        <fullName evidence="7">LysE family translocator</fullName>
    </submittedName>
</protein>
<organism evidence="7 8">
    <name type="scientific">Loktanella gaetbuli</name>
    <dbReference type="NCBI Taxonomy" id="2881335"/>
    <lineage>
        <taxon>Bacteria</taxon>
        <taxon>Pseudomonadati</taxon>
        <taxon>Pseudomonadota</taxon>
        <taxon>Alphaproteobacteria</taxon>
        <taxon>Rhodobacterales</taxon>
        <taxon>Roseobacteraceae</taxon>
        <taxon>Loktanella</taxon>
    </lineage>
</organism>
<proteinExistence type="predicted"/>
<evidence type="ECO:0000313" key="7">
    <source>
        <dbReference type="EMBL" id="MCB5197615.1"/>
    </source>
</evidence>
<keyword evidence="3 6" id="KW-0812">Transmembrane</keyword>
<gene>
    <name evidence="7" type="ORF">LGQ03_00025</name>
</gene>
<keyword evidence="8" id="KW-1185">Reference proteome</keyword>
<dbReference type="InterPro" id="IPR001123">
    <property type="entry name" value="LeuE-type"/>
</dbReference>
<evidence type="ECO:0000256" key="3">
    <source>
        <dbReference type="ARBA" id="ARBA00022692"/>
    </source>
</evidence>
<keyword evidence="4 6" id="KW-1133">Transmembrane helix</keyword>
<keyword evidence="5 6" id="KW-0472">Membrane</keyword>
<name>A0ABS8BPG4_9RHOB</name>
<reference evidence="7" key="1">
    <citation type="submission" date="2021-10" db="EMBL/GenBank/DDBJ databases">
        <title>Loktanella gaetbuli sp. nov., isolated from a tidal flat.</title>
        <authorList>
            <person name="Park S."/>
            <person name="Yoon J.-H."/>
        </authorList>
    </citation>
    <scope>NUCLEOTIDE SEQUENCE</scope>
    <source>
        <strain evidence="7">TSTF-M6</strain>
    </source>
</reference>
<evidence type="ECO:0000313" key="8">
    <source>
        <dbReference type="Proteomes" id="UP001138961"/>
    </source>
</evidence>
<evidence type="ECO:0000256" key="5">
    <source>
        <dbReference type="ARBA" id="ARBA00023136"/>
    </source>
</evidence>
<sequence>MENVTLYLLFQFAFVSSVTPGPNNLMLMASGANYGFRRTIPHMFGISLGHSFMVAMIGLILLRVFTAYPVLNTILTVLAVLYMSWLSWKIATAVPPETSQVKGKPFTFLQAAAFQWVNPKAWVMGITAITAFAPQDRPVWVGSLIVAGVFLLSNLPAITIWAALGVQVRRFLGTARRLRAFNVTMAALLMASLIPMIWH</sequence>
<dbReference type="PANTHER" id="PTHR30086">
    <property type="entry name" value="ARGININE EXPORTER PROTEIN ARGO"/>
    <property type="match status" value="1"/>
</dbReference>
<evidence type="ECO:0000256" key="1">
    <source>
        <dbReference type="ARBA" id="ARBA00004651"/>
    </source>
</evidence>
<evidence type="ECO:0000256" key="2">
    <source>
        <dbReference type="ARBA" id="ARBA00022475"/>
    </source>
</evidence>
<feature type="transmembrane region" description="Helical" evidence="6">
    <location>
        <begin position="44"/>
        <end position="62"/>
    </location>
</feature>
<comment type="caution">
    <text evidence="7">The sequence shown here is derived from an EMBL/GenBank/DDBJ whole genome shotgun (WGS) entry which is preliminary data.</text>
</comment>
<dbReference type="PANTHER" id="PTHR30086:SF20">
    <property type="entry name" value="ARGININE EXPORTER PROTEIN ARGO-RELATED"/>
    <property type="match status" value="1"/>
</dbReference>